<protein>
    <submittedName>
        <fullName evidence="2">Uncharacterized protein</fullName>
    </submittedName>
</protein>
<evidence type="ECO:0000313" key="3">
    <source>
        <dbReference type="Proteomes" id="UP001157418"/>
    </source>
</evidence>
<organism evidence="2 3">
    <name type="scientific">Lactuca virosa</name>
    <dbReference type="NCBI Taxonomy" id="75947"/>
    <lineage>
        <taxon>Eukaryota</taxon>
        <taxon>Viridiplantae</taxon>
        <taxon>Streptophyta</taxon>
        <taxon>Embryophyta</taxon>
        <taxon>Tracheophyta</taxon>
        <taxon>Spermatophyta</taxon>
        <taxon>Magnoliopsida</taxon>
        <taxon>eudicotyledons</taxon>
        <taxon>Gunneridae</taxon>
        <taxon>Pentapetalae</taxon>
        <taxon>asterids</taxon>
        <taxon>campanulids</taxon>
        <taxon>Asterales</taxon>
        <taxon>Asteraceae</taxon>
        <taxon>Cichorioideae</taxon>
        <taxon>Cichorieae</taxon>
        <taxon>Lactucinae</taxon>
        <taxon>Lactuca</taxon>
    </lineage>
</organism>
<feature type="region of interest" description="Disordered" evidence="1">
    <location>
        <begin position="1"/>
        <end position="21"/>
    </location>
</feature>
<name>A0AAU9M5J8_9ASTR</name>
<accession>A0AAU9M5J8</accession>
<dbReference type="EMBL" id="CAKMRJ010000002">
    <property type="protein sequence ID" value="CAH1416158.1"/>
    <property type="molecule type" value="Genomic_DNA"/>
</dbReference>
<evidence type="ECO:0000313" key="2">
    <source>
        <dbReference type="EMBL" id="CAH1416158.1"/>
    </source>
</evidence>
<comment type="caution">
    <text evidence="2">The sequence shown here is derived from an EMBL/GenBank/DDBJ whole genome shotgun (WGS) entry which is preliminary data.</text>
</comment>
<dbReference type="Proteomes" id="UP001157418">
    <property type="component" value="Unassembled WGS sequence"/>
</dbReference>
<proteinExistence type="predicted"/>
<dbReference type="AlphaFoldDB" id="A0AAU9M5J8"/>
<sequence>MMWATSQPHAVGQSLDKEEAEMELDTHSPGLMRIFSRIAQEDFQYHSDSFFSALELHPLPYKFDEDMVYEIYSSTDIVDEDDQDFVPRLVHLELVKGASGSHEDYDPSFSSCWTNQGCQQEWNRRICS</sequence>
<evidence type="ECO:0000256" key="1">
    <source>
        <dbReference type="SAM" id="MobiDB-lite"/>
    </source>
</evidence>
<reference evidence="2 3" key="1">
    <citation type="submission" date="2022-01" db="EMBL/GenBank/DDBJ databases">
        <authorList>
            <person name="Xiong W."/>
            <person name="Schranz E."/>
        </authorList>
    </citation>
    <scope>NUCLEOTIDE SEQUENCE [LARGE SCALE GENOMIC DNA]</scope>
</reference>
<keyword evidence="3" id="KW-1185">Reference proteome</keyword>
<gene>
    <name evidence="2" type="ORF">LVIROSA_LOCUS3943</name>
</gene>